<dbReference type="Proteomes" id="UP000004221">
    <property type="component" value="Unassembled WGS sequence"/>
</dbReference>
<accession>I4EH22</accession>
<dbReference type="EMBL" id="CAGS01000219">
    <property type="protein sequence ID" value="CCF83984.1"/>
    <property type="molecule type" value="Genomic_DNA"/>
</dbReference>
<sequence>MQQVSLASRTLSAAEAAKRTQTWLAVPNRTPPEQFGAFVTHGCVGCSRSTPPIPAFLSLNSTVSIHANKSVLSKTGADRRCVETVCGTKHRPVNAEKGGAWHGEWPNLLKHGVLADRHADENENAQDSLAS</sequence>
<reference evidence="1 2" key="1">
    <citation type="journal article" date="2012" name="ISME J.">
        <title>Nitrification expanded: discovery, physiology and genomics of a nitrite-oxidizing bacterium from the phylum Chloroflexi.</title>
        <authorList>
            <person name="Sorokin D.Y."/>
            <person name="Lucker S."/>
            <person name="Vejmelkova D."/>
            <person name="Kostrikina N.A."/>
            <person name="Kleerebezem R."/>
            <person name="Rijpstra W.I."/>
            <person name="Damste J.S."/>
            <person name="Le Paslier D."/>
            <person name="Muyzer G."/>
            <person name="Wagner M."/>
            <person name="van Loosdrecht M.C."/>
            <person name="Daims H."/>
        </authorList>
    </citation>
    <scope>NUCLEOTIDE SEQUENCE [LARGE SCALE GENOMIC DNA]</scope>
    <source>
        <strain evidence="2">none</strain>
    </source>
</reference>
<organism evidence="1 2">
    <name type="scientific">Nitrolancea hollandica Lb</name>
    <dbReference type="NCBI Taxonomy" id="1129897"/>
    <lineage>
        <taxon>Bacteria</taxon>
        <taxon>Pseudomonadati</taxon>
        <taxon>Thermomicrobiota</taxon>
        <taxon>Thermomicrobia</taxon>
        <taxon>Sphaerobacterales</taxon>
        <taxon>Sphaerobacterineae</taxon>
        <taxon>Sphaerobacteraceae</taxon>
        <taxon>Nitrolancea</taxon>
    </lineage>
</organism>
<gene>
    <name evidence="1" type="ORF">NITHO_2960006</name>
</gene>
<keyword evidence="2" id="KW-1185">Reference proteome</keyword>
<protein>
    <submittedName>
        <fullName evidence="1">Uncharacterized protein</fullName>
    </submittedName>
</protein>
<proteinExistence type="predicted"/>
<name>I4EH22_9BACT</name>
<evidence type="ECO:0000313" key="1">
    <source>
        <dbReference type="EMBL" id="CCF83984.1"/>
    </source>
</evidence>
<dbReference type="AlphaFoldDB" id="I4EH22"/>
<comment type="caution">
    <text evidence="1">The sequence shown here is derived from an EMBL/GenBank/DDBJ whole genome shotgun (WGS) entry which is preliminary data.</text>
</comment>
<evidence type="ECO:0000313" key="2">
    <source>
        <dbReference type="Proteomes" id="UP000004221"/>
    </source>
</evidence>